<protein>
    <submittedName>
        <fullName evidence="1">Uncharacterized protein</fullName>
    </submittedName>
</protein>
<gene>
    <name evidence="1" type="ORF">KAJ71_01485</name>
</gene>
<organism evidence="1 2">
    <name type="scientific">Serratia silvae</name>
    <dbReference type="NCBI Taxonomy" id="2824122"/>
    <lineage>
        <taxon>Bacteria</taxon>
        <taxon>Pseudomonadati</taxon>
        <taxon>Pseudomonadota</taxon>
        <taxon>Gammaproteobacteria</taxon>
        <taxon>Enterobacterales</taxon>
        <taxon>Yersiniaceae</taxon>
        <taxon>Serratia</taxon>
    </lineage>
</organism>
<dbReference type="Proteomes" id="UP001165275">
    <property type="component" value="Unassembled WGS sequence"/>
</dbReference>
<evidence type="ECO:0000313" key="2">
    <source>
        <dbReference type="Proteomes" id="UP001165275"/>
    </source>
</evidence>
<dbReference type="EMBL" id="JAGQDC010000001">
    <property type="protein sequence ID" value="MCL1027721.1"/>
    <property type="molecule type" value="Genomic_DNA"/>
</dbReference>
<comment type="caution">
    <text evidence="1">The sequence shown here is derived from an EMBL/GenBank/DDBJ whole genome shotgun (WGS) entry which is preliminary data.</text>
</comment>
<keyword evidence="2" id="KW-1185">Reference proteome</keyword>
<proteinExistence type="predicted"/>
<name>A0ABT0K704_9GAMM</name>
<sequence>MFQLTVLHAAARTRQVWVRGQNTVLYTRYDDESPWDFYQRILQGSGSTAYTTPPDFDEPMLVAVLEGDFNLPPESVGYALIRGKWHDTIQASDWLS</sequence>
<dbReference type="RefSeq" id="WP_248944048.1">
    <property type="nucleotide sequence ID" value="NZ_CBCSGY010000030.1"/>
</dbReference>
<accession>A0ABT0K704</accession>
<reference evidence="1" key="1">
    <citation type="submission" date="2021-04" db="EMBL/GenBank/DDBJ databases">
        <title>Genome sequence of Serratia sp. arafor3.</title>
        <authorList>
            <person name="Besaury L."/>
        </authorList>
    </citation>
    <scope>NUCLEOTIDE SEQUENCE</scope>
    <source>
        <strain evidence="1">Arafor3</strain>
    </source>
</reference>
<evidence type="ECO:0000313" key="1">
    <source>
        <dbReference type="EMBL" id="MCL1027721.1"/>
    </source>
</evidence>